<name>A0A4Q4Z909_9ACTN</name>
<organism evidence="1 2">
    <name type="scientific">Nocardioides guangzhouensis</name>
    <dbReference type="NCBI Taxonomy" id="2497878"/>
    <lineage>
        <taxon>Bacteria</taxon>
        <taxon>Bacillati</taxon>
        <taxon>Actinomycetota</taxon>
        <taxon>Actinomycetes</taxon>
        <taxon>Propionibacteriales</taxon>
        <taxon>Nocardioidaceae</taxon>
        <taxon>Nocardioides</taxon>
    </lineage>
</organism>
<dbReference type="OrthoDB" id="3266819at2"/>
<evidence type="ECO:0000313" key="1">
    <source>
        <dbReference type="EMBL" id="RYP83681.1"/>
    </source>
</evidence>
<dbReference type="InterPro" id="IPR019639">
    <property type="entry name" value="DUF2505"/>
</dbReference>
<reference evidence="1 2" key="1">
    <citation type="submission" date="2019-01" db="EMBL/GenBank/DDBJ databases">
        <title>Nocardioides guangzhouensis sp. nov., an actinobacterium isolated from soil.</title>
        <authorList>
            <person name="Fu Y."/>
            <person name="Cai Y."/>
            <person name="Lin Z."/>
            <person name="Chen P."/>
        </authorList>
    </citation>
    <scope>NUCLEOTIDE SEQUENCE [LARGE SCALE GENOMIC DNA]</scope>
    <source>
        <strain evidence="1 2">130</strain>
    </source>
</reference>
<evidence type="ECO:0000313" key="2">
    <source>
        <dbReference type="Proteomes" id="UP000295198"/>
    </source>
</evidence>
<comment type="caution">
    <text evidence="1">The sequence shown here is derived from an EMBL/GenBank/DDBJ whole genome shotgun (WGS) entry which is preliminary data.</text>
</comment>
<dbReference type="Proteomes" id="UP000295198">
    <property type="component" value="Unassembled WGS sequence"/>
</dbReference>
<proteinExistence type="predicted"/>
<dbReference type="AlphaFoldDB" id="A0A4Q4Z909"/>
<sequence>MMTAMKRISHDLTYPGATADQVSAMLMTPAFREAVCDAQRDMVRRTVTVDGTAVTVDQTQSGDRIPGFARTFVGDEIRIVQQESWGSPTRGDIDVSIPGKPGQISGTATVEEDGSGVVERVVLEITVGIPLVGGKIEGLVGDKLLKSLRTENEVGRRWLEEHA</sequence>
<gene>
    <name evidence="1" type="ORF">EKO23_18155</name>
</gene>
<protein>
    <submittedName>
        <fullName evidence="1">DUF2505 domain-containing protein</fullName>
    </submittedName>
</protein>
<dbReference type="EMBL" id="SDKM01000030">
    <property type="protein sequence ID" value="RYP83681.1"/>
    <property type="molecule type" value="Genomic_DNA"/>
</dbReference>
<accession>A0A4Q4Z909</accession>
<dbReference type="Pfam" id="PF10698">
    <property type="entry name" value="DUF2505"/>
    <property type="match status" value="1"/>
</dbReference>
<keyword evidence="2" id="KW-1185">Reference proteome</keyword>